<keyword evidence="8 9" id="KW-0472">Membrane</keyword>
<evidence type="ECO:0000256" key="8">
    <source>
        <dbReference type="ARBA" id="ARBA00023136"/>
    </source>
</evidence>
<feature type="transmembrane region" description="Helical" evidence="9">
    <location>
        <begin position="547"/>
        <end position="570"/>
    </location>
</feature>
<feature type="transmembrane region" description="Helical" evidence="9">
    <location>
        <begin position="524"/>
        <end position="541"/>
    </location>
</feature>
<dbReference type="KEGG" id="erc:Ecym_8272"/>
<evidence type="ECO:0000256" key="2">
    <source>
        <dbReference type="ARBA" id="ARBA00008066"/>
    </source>
</evidence>
<dbReference type="eggNOG" id="KOG1303">
    <property type="taxonomic scope" value="Eukaryota"/>
</dbReference>
<protein>
    <recommendedName>
        <fullName evidence="10">Amino acid transporter transmembrane domain-containing protein</fullName>
    </recommendedName>
</protein>
<proteinExistence type="inferred from homology"/>
<dbReference type="Pfam" id="PF01490">
    <property type="entry name" value="Aa_trans"/>
    <property type="match status" value="1"/>
</dbReference>
<dbReference type="OrthoDB" id="655540at2759"/>
<dbReference type="FunCoup" id="G8JXI0">
    <property type="interactions" value="333"/>
</dbReference>
<gene>
    <name evidence="11" type="ordered locus">Ecym_8272</name>
</gene>
<dbReference type="PANTHER" id="PTHR22950">
    <property type="entry name" value="AMINO ACID TRANSPORTER"/>
    <property type="match status" value="1"/>
</dbReference>
<dbReference type="GO" id="GO:0015824">
    <property type="term" value="P:proline transport"/>
    <property type="evidence" value="ECO:0007669"/>
    <property type="project" value="EnsemblFungi"/>
</dbReference>
<organism evidence="11 12">
    <name type="scientific">Eremothecium cymbalariae (strain CBS 270.75 / DBVPG 7215 / KCTC 17166 / NRRL Y-17582)</name>
    <name type="common">Yeast</name>
    <dbReference type="NCBI Taxonomy" id="931890"/>
    <lineage>
        <taxon>Eukaryota</taxon>
        <taxon>Fungi</taxon>
        <taxon>Dikarya</taxon>
        <taxon>Ascomycota</taxon>
        <taxon>Saccharomycotina</taxon>
        <taxon>Saccharomycetes</taxon>
        <taxon>Saccharomycetales</taxon>
        <taxon>Saccharomycetaceae</taxon>
        <taxon>Eremothecium</taxon>
    </lineage>
</organism>
<dbReference type="InParanoid" id="G8JXI0"/>
<evidence type="ECO:0000256" key="4">
    <source>
        <dbReference type="ARBA" id="ARBA00022554"/>
    </source>
</evidence>
<feature type="transmembrane region" description="Helical" evidence="9">
    <location>
        <begin position="431"/>
        <end position="449"/>
    </location>
</feature>
<dbReference type="InterPro" id="IPR013057">
    <property type="entry name" value="AA_transpt_TM"/>
</dbReference>
<dbReference type="HOGENOM" id="CLU_009646_8_2_1"/>
<keyword evidence="6" id="KW-0029">Amino-acid transport</keyword>
<dbReference type="PANTHER" id="PTHR22950:SF692">
    <property type="entry name" value="TRANSMEMBRANE AMINO ACID TRANSPORTER FAMILY PROTEIN"/>
    <property type="match status" value="1"/>
</dbReference>
<feature type="domain" description="Amino acid transporter transmembrane" evidence="10">
    <location>
        <begin position="210"/>
        <end position="603"/>
    </location>
</feature>
<feature type="transmembrane region" description="Helical" evidence="9">
    <location>
        <begin position="390"/>
        <end position="410"/>
    </location>
</feature>
<name>G8JXI0_ERECY</name>
<keyword evidence="7 9" id="KW-1133">Transmembrane helix</keyword>
<dbReference type="GO" id="GO:0005290">
    <property type="term" value="F:L-histidine transmembrane transporter activity"/>
    <property type="evidence" value="ECO:0007669"/>
    <property type="project" value="EnsemblFungi"/>
</dbReference>
<feature type="transmembrane region" description="Helical" evidence="9">
    <location>
        <begin position="348"/>
        <end position="370"/>
    </location>
</feature>
<dbReference type="GO" id="GO:0090513">
    <property type="term" value="P:L-histidine transmembrane import into vacuole"/>
    <property type="evidence" value="ECO:0007669"/>
    <property type="project" value="EnsemblFungi"/>
</dbReference>
<feature type="transmembrane region" description="Helical" evidence="9">
    <location>
        <begin position="582"/>
        <end position="604"/>
    </location>
</feature>
<dbReference type="GO" id="GO:0000329">
    <property type="term" value="C:fungal-type vacuole membrane"/>
    <property type="evidence" value="ECO:0007669"/>
    <property type="project" value="EnsemblFungi"/>
</dbReference>
<dbReference type="GeneID" id="11469952"/>
<comment type="similarity">
    <text evidence="2">Belongs to the amino acid/polyamine transporter 2 family.</text>
</comment>
<evidence type="ECO:0000256" key="5">
    <source>
        <dbReference type="ARBA" id="ARBA00022692"/>
    </source>
</evidence>
<feature type="transmembrane region" description="Helical" evidence="9">
    <location>
        <begin position="316"/>
        <end position="336"/>
    </location>
</feature>
<evidence type="ECO:0000313" key="12">
    <source>
        <dbReference type="Proteomes" id="UP000006790"/>
    </source>
</evidence>
<feature type="transmembrane region" description="Helical" evidence="9">
    <location>
        <begin position="217"/>
        <end position="235"/>
    </location>
</feature>
<evidence type="ECO:0000256" key="7">
    <source>
        <dbReference type="ARBA" id="ARBA00022989"/>
    </source>
</evidence>
<dbReference type="GO" id="GO:0007034">
    <property type="term" value="P:vacuolar transport"/>
    <property type="evidence" value="ECO:0007669"/>
    <property type="project" value="EnsemblFungi"/>
</dbReference>
<evidence type="ECO:0000313" key="11">
    <source>
        <dbReference type="EMBL" id="AET41554.1"/>
    </source>
</evidence>
<dbReference type="Proteomes" id="UP000006790">
    <property type="component" value="Chromosome 8"/>
</dbReference>
<sequence>MPRGIDQEQQPLRGSPSSHVNYIEMRIDRQKAEHGDVPQNNVSNNTPGSFGAHHTSIFDQNIGSFRGVNSLGRFATSFQRANSFKAIELNTGKERAFLKDGYDELYDPDTLAPSLNGRRLSIAIGGQGSVSIRPCITDLYGSIGTGDSNTPRRDSEAILDDVDSMRLGRGFSNQSLTFHDINNGISLDEDSILLKQVETKGKVITVIAGQSTAPQTIFNSVNVLIGIGLLALPLGLRYAGWILGLLMLSIFAFSTFCSAELLSRCIDADPTMISFGDLAYAAFGSNGRALISLLFTLDLLGCGVSLVILFGDSLNALFPMYSVTFYKMVAFFLITPQVFMPLNLLSNFSLLGIVATISTVLTIFFCGIFKTTSPGSLWHPAPSQLWPMSFLEFCLSIGLLSACWGGHAVFPNLKADMRHPQKFHSCLKTTYSITASTDMGIAVVGFLMFGNAIKDEITRSVMLTKGYPQAIYVLISVLMAIIPIAKTPLNARPIISTLDVMTGVRDSENEMDEEKSYFTKITKFLNRIGTNIVFVLLAIYFPEFDKLIAFLGAGLCFLICLILPCMFYLRICEERVLPWERFACYLTIFISSVLSILGITAAIIA</sequence>
<feature type="transmembrane region" description="Helical" evidence="9">
    <location>
        <begin position="241"/>
        <end position="262"/>
    </location>
</feature>
<keyword evidence="5 9" id="KW-0812">Transmembrane</keyword>
<dbReference type="RefSeq" id="XP_003648371.1">
    <property type="nucleotide sequence ID" value="XM_003648323.1"/>
</dbReference>
<dbReference type="AlphaFoldDB" id="G8JXI0"/>
<dbReference type="GO" id="GO:0005302">
    <property type="term" value="F:L-tyrosine transmembrane transporter activity"/>
    <property type="evidence" value="ECO:0007669"/>
    <property type="project" value="EnsemblFungi"/>
</dbReference>
<dbReference type="GO" id="GO:0015188">
    <property type="term" value="F:L-isoleucine transmembrane transporter activity"/>
    <property type="evidence" value="ECO:0007669"/>
    <property type="project" value="EnsemblFungi"/>
</dbReference>
<dbReference type="EMBL" id="CP002504">
    <property type="protein sequence ID" value="AET41554.1"/>
    <property type="molecule type" value="Genomic_DNA"/>
</dbReference>
<keyword evidence="3" id="KW-0813">Transport</keyword>
<evidence type="ECO:0000256" key="1">
    <source>
        <dbReference type="ARBA" id="ARBA00004128"/>
    </source>
</evidence>
<feature type="transmembrane region" description="Helical" evidence="9">
    <location>
        <begin position="469"/>
        <end position="485"/>
    </location>
</feature>
<reference evidence="12" key="1">
    <citation type="journal article" date="2012" name="G3 (Bethesda)">
        <title>Pichia sorbitophila, an interspecies yeast hybrid reveals early steps of genome resolution following polyploidization.</title>
        <authorList>
            <person name="Leh Louis V."/>
            <person name="Despons L."/>
            <person name="Friedrich A."/>
            <person name="Martin T."/>
            <person name="Durrens P."/>
            <person name="Casaregola S."/>
            <person name="Neuveglise C."/>
            <person name="Fairhead C."/>
            <person name="Marck C."/>
            <person name="Cruz J.A."/>
            <person name="Straub M.L."/>
            <person name="Kugler V."/>
            <person name="Sacerdot C."/>
            <person name="Uzunov Z."/>
            <person name="Thierry A."/>
            <person name="Weiss S."/>
            <person name="Bleykasten C."/>
            <person name="De Montigny J."/>
            <person name="Jacques N."/>
            <person name="Jung P."/>
            <person name="Lemaire M."/>
            <person name="Mallet S."/>
            <person name="Morel G."/>
            <person name="Richard G.F."/>
            <person name="Sarkar A."/>
            <person name="Savel G."/>
            <person name="Schacherer J."/>
            <person name="Seret M.L."/>
            <person name="Talla E."/>
            <person name="Samson G."/>
            <person name="Jubin C."/>
            <person name="Poulain J."/>
            <person name="Vacherie B."/>
            <person name="Barbe V."/>
            <person name="Pelletier E."/>
            <person name="Sherman D.J."/>
            <person name="Westhof E."/>
            <person name="Weissenbach J."/>
            <person name="Baret P.V."/>
            <person name="Wincker P."/>
            <person name="Gaillardin C."/>
            <person name="Dujon B."/>
            <person name="Souciet J.L."/>
        </authorList>
    </citation>
    <scope>NUCLEOTIDE SEQUENCE [LARGE SCALE GENOMIC DNA]</scope>
    <source>
        <strain evidence="12">CBS 270.75 / DBVPG 7215 / KCTC 17166 / NRRL Y-17582</strain>
    </source>
</reference>
<evidence type="ECO:0000256" key="9">
    <source>
        <dbReference type="SAM" id="Phobius"/>
    </source>
</evidence>
<evidence type="ECO:0000259" key="10">
    <source>
        <dbReference type="Pfam" id="PF01490"/>
    </source>
</evidence>
<dbReference type="GO" id="GO:0015186">
    <property type="term" value="F:L-glutamine transmembrane transporter activity"/>
    <property type="evidence" value="ECO:0007669"/>
    <property type="project" value="EnsemblFungi"/>
</dbReference>
<keyword evidence="12" id="KW-1185">Reference proteome</keyword>
<keyword evidence="4" id="KW-0926">Vacuole</keyword>
<evidence type="ECO:0000256" key="3">
    <source>
        <dbReference type="ARBA" id="ARBA00022448"/>
    </source>
</evidence>
<dbReference type="STRING" id="931890.G8JXI0"/>
<evidence type="ECO:0000256" key="6">
    <source>
        <dbReference type="ARBA" id="ARBA00022970"/>
    </source>
</evidence>
<accession>G8JXI0</accession>
<dbReference type="OMA" id="MKWTHIA"/>
<comment type="subcellular location">
    <subcellularLocation>
        <location evidence="1">Vacuole membrane</location>
        <topology evidence="1">Multi-pass membrane protein</topology>
    </subcellularLocation>
</comment>
<feature type="transmembrane region" description="Helical" evidence="9">
    <location>
        <begin position="289"/>
        <end position="310"/>
    </location>
</feature>